<reference evidence="2" key="1">
    <citation type="journal article" date="2023" name="G3 (Bethesda)">
        <title>A reference genome for the long-term kleptoplast-retaining sea slug Elysia crispata morphotype clarki.</title>
        <authorList>
            <person name="Eastman K.E."/>
            <person name="Pendleton A.L."/>
            <person name="Shaikh M.A."/>
            <person name="Suttiyut T."/>
            <person name="Ogas R."/>
            <person name="Tomko P."/>
            <person name="Gavelis G."/>
            <person name="Widhalm J.R."/>
            <person name="Wisecaver J.H."/>
        </authorList>
    </citation>
    <scope>NUCLEOTIDE SEQUENCE</scope>
    <source>
        <strain evidence="2">ECLA1</strain>
    </source>
</reference>
<evidence type="ECO:0000313" key="3">
    <source>
        <dbReference type="Proteomes" id="UP001283361"/>
    </source>
</evidence>
<evidence type="ECO:0000313" key="2">
    <source>
        <dbReference type="EMBL" id="KAK3728233.1"/>
    </source>
</evidence>
<dbReference type="GO" id="GO:0016791">
    <property type="term" value="F:phosphatase activity"/>
    <property type="evidence" value="ECO:0007669"/>
    <property type="project" value="TreeGrafter"/>
</dbReference>
<organism evidence="2 3">
    <name type="scientific">Elysia crispata</name>
    <name type="common">lettuce slug</name>
    <dbReference type="NCBI Taxonomy" id="231223"/>
    <lineage>
        <taxon>Eukaryota</taxon>
        <taxon>Metazoa</taxon>
        <taxon>Spiralia</taxon>
        <taxon>Lophotrochozoa</taxon>
        <taxon>Mollusca</taxon>
        <taxon>Gastropoda</taxon>
        <taxon>Heterobranchia</taxon>
        <taxon>Euthyneura</taxon>
        <taxon>Panpulmonata</taxon>
        <taxon>Sacoglossa</taxon>
        <taxon>Placobranchoidea</taxon>
        <taxon>Plakobranchidae</taxon>
        <taxon>Elysia</taxon>
    </lineage>
</organism>
<dbReference type="CDD" id="cd07061">
    <property type="entry name" value="HP_HAP_like"/>
    <property type="match status" value="1"/>
</dbReference>
<dbReference type="InterPro" id="IPR050645">
    <property type="entry name" value="Histidine_acid_phosphatase"/>
</dbReference>
<evidence type="ECO:0000256" key="1">
    <source>
        <dbReference type="ARBA" id="ARBA00005375"/>
    </source>
</evidence>
<gene>
    <name evidence="2" type="ORF">RRG08_017526</name>
</gene>
<dbReference type="EMBL" id="JAWDGP010007196">
    <property type="protein sequence ID" value="KAK3728233.1"/>
    <property type="molecule type" value="Genomic_DNA"/>
</dbReference>
<dbReference type="InterPro" id="IPR000560">
    <property type="entry name" value="His_Pase_clade-2"/>
</dbReference>
<accession>A0AAE0Y158</accession>
<protein>
    <submittedName>
        <fullName evidence="2">Uncharacterized protein</fullName>
    </submittedName>
</protein>
<dbReference type="PROSITE" id="PS00616">
    <property type="entry name" value="HIS_ACID_PHOSPHAT_1"/>
    <property type="match status" value="1"/>
</dbReference>
<dbReference type="Gene3D" id="3.40.50.1240">
    <property type="entry name" value="Phosphoglycerate mutase-like"/>
    <property type="match status" value="2"/>
</dbReference>
<comment type="caution">
    <text evidence="2">The sequence shown here is derived from an EMBL/GenBank/DDBJ whole genome shotgun (WGS) entry which is preliminary data.</text>
</comment>
<comment type="similarity">
    <text evidence="1">Belongs to the histidine acid phosphatase family.</text>
</comment>
<name>A0AAE0Y158_9GAST</name>
<proteinExistence type="inferred from homology"/>
<dbReference type="Proteomes" id="UP001283361">
    <property type="component" value="Unassembled WGS sequence"/>
</dbReference>
<dbReference type="InterPro" id="IPR029033">
    <property type="entry name" value="His_PPase_superfam"/>
</dbReference>
<dbReference type="Pfam" id="PF00328">
    <property type="entry name" value="His_Phos_2"/>
    <property type="match status" value="2"/>
</dbReference>
<sequence>MERKNHFRNISHVVILGPTSEVKGYNLSLILEMRCCASGQKDETLGNNCGRSKNRRDPHPHFKVLCSAQLELVQVQVLFRHGARTPFNFISGITEASYDRHMGLDLQETSIPYEVVNILTGKQAGQSPMEQDFRELRLKGGCRAAVLTTVGQKEMLGLGRKIKEAYLGPLRIENYSPDLVRLDWVVSVEMLGLGRRLKRPTWDLYGLKTTRQIWSGEARLGGQCRAVGPGQKIKEAYLGPLRIENYSPHLVRLDWVVSVEMLGLDRKIKEAYLGPLRIENYSPDLVSIRSTHIERTVKSLRCVMVGIFGRITFTRNNPLKLPVKDIWDEDIFPNKLSCPALRLAVNMILSNLDSIPDYASDKRLVLRALALPPTHLDFSCVNDDATSRVAHGKPYPKVLEPFKEIIETQATRVLRAVTTGRIEGSLPRDDVLMMSIGRLLHGILAEMEDVVCGVIKPRLFLYSGHDTTVIPILEVLGLPQVKWPPFGASLALELYKSHDSPSENQFFVRVVYCWNEQTLPCHKDALIPFAVFRQTMSRYSVSPTEFRRMCGITSFMT</sequence>
<dbReference type="InterPro" id="IPR033379">
    <property type="entry name" value="Acid_Pase_AS"/>
</dbReference>
<dbReference type="SUPFAM" id="SSF53254">
    <property type="entry name" value="Phosphoglycerate mutase-like"/>
    <property type="match status" value="2"/>
</dbReference>
<dbReference type="PANTHER" id="PTHR11567:SF202">
    <property type="entry name" value="LYSOPHOSPHATIDIC ACID PHOSPHATASE TYPE 6"/>
    <property type="match status" value="1"/>
</dbReference>
<dbReference type="AlphaFoldDB" id="A0AAE0Y158"/>
<dbReference type="PANTHER" id="PTHR11567">
    <property type="entry name" value="ACID PHOSPHATASE-RELATED"/>
    <property type="match status" value="1"/>
</dbReference>
<keyword evidence="3" id="KW-1185">Reference proteome</keyword>